<feature type="region of interest" description="Disordered" evidence="1">
    <location>
        <begin position="1"/>
        <end position="79"/>
    </location>
</feature>
<dbReference type="EMBL" id="JANPWB010000014">
    <property type="protein sequence ID" value="KAJ1096994.1"/>
    <property type="molecule type" value="Genomic_DNA"/>
</dbReference>
<feature type="compositionally biased region" description="Polar residues" evidence="1">
    <location>
        <begin position="69"/>
        <end position="79"/>
    </location>
</feature>
<dbReference type="AlphaFoldDB" id="A0AAV7M325"/>
<reference evidence="2" key="1">
    <citation type="journal article" date="2022" name="bioRxiv">
        <title>Sequencing and chromosome-scale assembly of the giantPleurodeles waltlgenome.</title>
        <authorList>
            <person name="Brown T."/>
            <person name="Elewa A."/>
            <person name="Iarovenko S."/>
            <person name="Subramanian E."/>
            <person name="Araus A.J."/>
            <person name="Petzold A."/>
            <person name="Susuki M."/>
            <person name="Suzuki K.-i.T."/>
            <person name="Hayashi T."/>
            <person name="Toyoda A."/>
            <person name="Oliveira C."/>
            <person name="Osipova E."/>
            <person name="Leigh N.D."/>
            <person name="Simon A."/>
            <person name="Yun M.H."/>
        </authorList>
    </citation>
    <scope>NUCLEOTIDE SEQUENCE</scope>
    <source>
        <strain evidence="2">20211129_DDA</strain>
        <tissue evidence="2">Liver</tissue>
    </source>
</reference>
<proteinExistence type="predicted"/>
<dbReference type="Proteomes" id="UP001066276">
    <property type="component" value="Chromosome 10"/>
</dbReference>
<feature type="compositionally biased region" description="Basic and acidic residues" evidence="1">
    <location>
        <begin position="14"/>
        <end position="35"/>
    </location>
</feature>
<protein>
    <submittedName>
        <fullName evidence="2">Uncharacterized protein</fullName>
    </submittedName>
</protein>
<sequence length="79" mass="9312">MMDYARCACLQERTPSKETRRKAEERRRPPNECQRRNRRTPVQEILLRDRTGRSRRARTPPHPRRDVAQSGTSVPKGSI</sequence>
<organism evidence="2 3">
    <name type="scientific">Pleurodeles waltl</name>
    <name type="common">Iberian ribbed newt</name>
    <dbReference type="NCBI Taxonomy" id="8319"/>
    <lineage>
        <taxon>Eukaryota</taxon>
        <taxon>Metazoa</taxon>
        <taxon>Chordata</taxon>
        <taxon>Craniata</taxon>
        <taxon>Vertebrata</taxon>
        <taxon>Euteleostomi</taxon>
        <taxon>Amphibia</taxon>
        <taxon>Batrachia</taxon>
        <taxon>Caudata</taxon>
        <taxon>Salamandroidea</taxon>
        <taxon>Salamandridae</taxon>
        <taxon>Pleurodelinae</taxon>
        <taxon>Pleurodeles</taxon>
    </lineage>
</organism>
<comment type="caution">
    <text evidence="2">The sequence shown here is derived from an EMBL/GenBank/DDBJ whole genome shotgun (WGS) entry which is preliminary data.</text>
</comment>
<evidence type="ECO:0000256" key="1">
    <source>
        <dbReference type="SAM" id="MobiDB-lite"/>
    </source>
</evidence>
<feature type="compositionally biased region" description="Basic residues" evidence="1">
    <location>
        <begin position="53"/>
        <end position="62"/>
    </location>
</feature>
<accession>A0AAV7M325</accession>
<keyword evidence="3" id="KW-1185">Reference proteome</keyword>
<name>A0AAV7M325_PLEWA</name>
<evidence type="ECO:0000313" key="3">
    <source>
        <dbReference type="Proteomes" id="UP001066276"/>
    </source>
</evidence>
<gene>
    <name evidence="2" type="ORF">NDU88_002124</name>
</gene>
<evidence type="ECO:0000313" key="2">
    <source>
        <dbReference type="EMBL" id="KAJ1096994.1"/>
    </source>
</evidence>